<sequence>MRRCANNLTDEEHERLFPKSADKFVFPTNTNGICVGLGNQMFRFAALYAIGKPYGRKPIYKEYHKCITEDEREKQMLFPVFASQEKYFDPAEKQNEIFYIENAFPGCYAYEDPQKFAISRIKQKYLEMDGESCLQSYKYFESRRTEIRQIFQFGNGICKRVTAFKNELFGDDHSHKFCVHIRMGDFVNFGWESKKDFTEKGIEFGFEYLKKKFGNISVSVVLLGEEKQFLKDLSFNGQAKND</sequence>
<comment type="caution">
    <text evidence="1">The sequence shown here is derived from an EMBL/GenBank/DDBJ whole genome shotgun (WGS) entry which is preliminary data.</text>
</comment>
<dbReference type="InterPro" id="IPR052501">
    <property type="entry name" value="Alpha-1-2_FucT"/>
</dbReference>
<dbReference type="PANTHER" id="PTHR22898">
    <property type="entry name" value="UNCHARACTERIZED GLYCOSOL TRANSFERASE-RELATED"/>
    <property type="match status" value="1"/>
</dbReference>
<protein>
    <submittedName>
        <fullName evidence="1">Uncharacterized protein</fullName>
    </submittedName>
</protein>
<dbReference type="PANTHER" id="PTHR22898:SF3">
    <property type="entry name" value="ALPHA-1,2-FUCOSYLTRANSFERASE-RELATED"/>
    <property type="match status" value="1"/>
</dbReference>
<name>A0ABD2M089_9BILA</name>
<organism evidence="1 2">
    <name type="scientific">Heterodera trifolii</name>
    <dbReference type="NCBI Taxonomy" id="157864"/>
    <lineage>
        <taxon>Eukaryota</taxon>
        <taxon>Metazoa</taxon>
        <taxon>Ecdysozoa</taxon>
        <taxon>Nematoda</taxon>
        <taxon>Chromadorea</taxon>
        <taxon>Rhabditida</taxon>
        <taxon>Tylenchina</taxon>
        <taxon>Tylenchomorpha</taxon>
        <taxon>Tylenchoidea</taxon>
        <taxon>Heteroderidae</taxon>
        <taxon>Heteroderinae</taxon>
        <taxon>Heterodera</taxon>
    </lineage>
</organism>
<reference evidence="1 2" key="1">
    <citation type="submission" date="2024-10" db="EMBL/GenBank/DDBJ databases">
        <authorList>
            <person name="Kim D."/>
        </authorList>
    </citation>
    <scope>NUCLEOTIDE SEQUENCE [LARGE SCALE GENOMIC DNA]</scope>
    <source>
        <strain evidence="1">BH-2024</strain>
    </source>
</reference>
<evidence type="ECO:0000313" key="1">
    <source>
        <dbReference type="EMBL" id="KAL3120902.1"/>
    </source>
</evidence>
<accession>A0ABD2M089</accession>
<evidence type="ECO:0000313" key="2">
    <source>
        <dbReference type="Proteomes" id="UP001620626"/>
    </source>
</evidence>
<gene>
    <name evidence="1" type="ORF">niasHT_004533</name>
</gene>
<keyword evidence="2" id="KW-1185">Reference proteome</keyword>
<dbReference type="Proteomes" id="UP001620626">
    <property type="component" value="Unassembled WGS sequence"/>
</dbReference>
<dbReference type="AlphaFoldDB" id="A0ABD2M089"/>
<proteinExistence type="predicted"/>
<dbReference type="EMBL" id="JBICBT010000204">
    <property type="protein sequence ID" value="KAL3120902.1"/>
    <property type="molecule type" value="Genomic_DNA"/>
</dbReference>